<evidence type="ECO:0000313" key="24">
    <source>
        <dbReference type="Proteomes" id="UP001358417"/>
    </source>
</evidence>
<evidence type="ECO:0000256" key="13">
    <source>
        <dbReference type="ARBA" id="ARBA00023136"/>
    </source>
</evidence>
<comment type="caution">
    <text evidence="23">The sequence shown here is derived from an EMBL/GenBank/DDBJ whole genome shotgun (WGS) entry which is preliminary data.</text>
</comment>
<dbReference type="CDD" id="cd23165">
    <property type="entry name" value="Prefoldin_4"/>
    <property type="match status" value="1"/>
</dbReference>
<feature type="region of interest" description="Disordered" evidence="19">
    <location>
        <begin position="305"/>
        <end position="331"/>
    </location>
</feature>
<evidence type="ECO:0000256" key="1">
    <source>
        <dbReference type="ARBA" id="ARBA00004304"/>
    </source>
</evidence>
<keyword evidence="14" id="KW-1015">Disulfide bond</keyword>
<dbReference type="GO" id="GO:0006914">
    <property type="term" value="P:autophagy"/>
    <property type="evidence" value="ECO:0007669"/>
    <property type="project" value="UniProtKB-KW"/>
</dbReference>
<feature type="coiled-coil region" evidence="18">
    <location>
        <begin position="403"/>
        <end position="430"/>
    </location>
</feature>
<dbReference type="InterPro" id="IPR009053">
    <property type="entry name" value="Prefoldin"/>
</dbReference>
<dbReference type="Pfam" id="PF09451">
    <property type="entry name" value="ATG27"/>
    <property type="match status" value="1"/>
</dbReference>
<keyword evidence="16" id="KW-0968">Cytoplasmic vesicle</keyword>
<evidence type="ECO:0000256" key="11">
    <source>
        <dbReference type="ARBA" id="ARBA00023034"/>
    </source>
</evidence>
<keyword evidence="11" id="KW-0333">Golgi apparatus</keyword>
<evidence type="ECO:0000256" key="9">
    <source>
        <dbReference type="ARBA" id="ARBA00022989"/>
    </source>
</evidence>
<dbReference type="InterPro" id="IPR018939">
    <property type="entry name" value="Autophagy-rel_prot_27"/>
</dbReference>
<evidence type="ECO:0000259" key="22">
    <source>
        <dbReference type="PROSITE" id="PS51914"/>
    </source>
</evidence>
<keyword evidence="12" id="KW-0496">Mitochondrion</keyword>
<dbReference type="SUPFAM" id="SSF46579">
    <property type="entry name" value="Prefoldin"/>
    <property type="match status" value="1"/>
</dbReference>
<dbReference type="GeneID" id="89974750"/>
<feature type="coiled-coil region" evidence="18">
    <location>
        <begin position="346"/>
        <end position="376"/>
    </location>
</feature>
<dbReference type="InterPro" id="IPR044865">
    <property type="entry name" value="MRH_dom"/>
</dbReference>
<dbReference type="PROSITE" id="PS51257">
    <property type="entry name" value="PROKAR_LIPOPROTEIN"/>
    <property type="match status" value="1"/>
</dbReference>
<dbReference type="GO" id="GO:0051082">
    <property type="term" value="F:unfolded protein binding"/>
    <property type="evidence" value="ECO:0007669"/>
    <property type="project" value="InterPro"/>
</dbReference>
<feature type="signal peptide" evidence="21">
    <location>
        <begin position="1"/>
        <end position="21"/>
    </location>
</feature>
<feature type="compositionally biased region" description="Basic and acidic residues" evidence="19">
    <location>
        <begin position="170"/>
        <end position="190"/>
    </location>
</feature>
<dbReference type="PROSITE" id="PS51914">
    <property type="entry name" value="MRH"/>
    <property type="match status" value="1"/>
</dbReference>
<keyword evidence="8 21" id="KW-0732">Signal</keyword>
<dbReference type="PANTHER" id="PTHR21100:SF9">
    <property type="entry name" value="PREFOLDIN SUBUNIT 4"/>
    <property type="match status" value="1"/>
</dbReference>
<evidence type="ECO:0000256" key="14">
    <source>
        <dbReference type="ARBA" id="ARBA00023157"/>
    </source>
</evidence>
<keyword evidence="7 20" id="KW-0812">Transmembrane</keyword>
<sequence>MKATMISLLSLPILLPQLVGAVSLACDNVRVDGKKFDFSKLGGRHSISVLDDSRPPAEYNTTWTIDLCQPLKKIDGVRDADQCPSGTRVCGIVESWNPADDPDKKHIELENVIPVAGNFDASTGQNLNPKFTRLKAQDSNSEGVQIELHGGNYGKKRQQAVIQLQCDRDRTGNEQVKRAEEGDDGDKGDKDGDETPPTGSLTYVSYGDVEGKERIQVLRLNWKTKYACEDFTEHDGGKERGWGFFTWFILIGFLGAAAYLIFGSWLNYNRYGARGWDLLPHGDTIRDLPYLFKDLSRKVVDTVSGAGSRGGYSALSKEEESESTDAEVTREDQDKINTFSKLHNRSKTLQEELGQKQKDKEDLEELSTELELADEDELVPYKIGDSFMNLPLPEAQDLLSTATSELESEVSTLEEELSGLKEELDGLKAHLYARFGKGINLEA</sequence>
<dbReference type="AlphaFoldDB" id="A0AAV9N3X1"/>
<evidence type="ECO:0000256" key="20">
    <source>
        <dbReference type="SAM" id="Phobius"/>
    </source>
</evidence>
<feature type="region of interest" description="Disordered" evidence="19">
    <location>
        <begin position="170"/>
        <end position="202"/>
    </location>
</feature>
<dbReference type="InterPro" id="IPR002777">
    <property type="entry name" value="PFD_beta-like"/>
</dbReference>
<proteinExistence type="inferred from homology"/>
<dbReference type="InterPro" id="IPR016661">
    <property type="entry name" value="PFDN4"/>
</dbReference>
<evidence type="ECO:0000256" key="7">
    <source>
        <dbReference type="ARBA" id="ARBA00022692"/>
    </source>
</evidence>
<evidence type="ECO:0000256" key="12">
    <source>
        <dbReference type="ARBA" id="ARBA00023128"/>
    </source>
</evidence>
<feature type="transmembrane region" description="Helical" evidence="20">
    <location>
        <begin position="242"/>
        <end position="262"/>
    </location>
</feature>
<keyword evidence="13 20" id="KW-0472">Membrane</keyword>
<evidence type="ECO:0000256" key="6">
    <source>
        <dbReference type="ARBA" id="ARBA00013776"/>
    </source>
</evidence>
<keyword evidence="18" id="KW-0175">Coiled coil</keyword>
<dbReference type="GO" id="GO:0006457">
    <property type="term" value="P:protein folding"/>
    <property type="evidence" value="ECO:0007669"/>
    <property type="project" value="InterPro"/>
</dbReference>
<dbReference type="GO" id="GO:0031966">
    <property type="term" value="C:mitochondrial membrane"/>
    <property type="evidence" value="ECO:0007669"/>
    <property type="project" value="UniProtKB-SubCell"/>
</dbReference>
<comment type="similarity">
    <text evidence="5">Belongs to the prefoldin subunit beta family.</text>
</comment>
<keyword evidence="15" id="KW-0143">Chaperone</keyword>
<feature type="domain" description="MRH" evidence="22">
    <location>
        <begin position="24"/>
        <end position="230"/>
    </location>
</feature>
<dbReference type="Gene3D" id="1.10.287.370">
    <property type="match status" value="1"/>
</dbReference>
<gene>
    <name evidence="23" type="ORF">LTR84_006579</name>
</gene>
<dbReference type="RefSeq" id="XP_064703026.1">
    <property type="nucleotide sequence ID" value="XM_064850139.1"/>
</dbReference>
<keyword evidence="9 20" id="KW-1133">Transmembrane helix</keyword>
<dbReference type="GO" id="GO:0016272">
    <property type="term" value="C:prefoldin complex"/>
    <property type="evidence" value="ECO:0007669"/>
    <property type="project" value="InterPro"/>
</dbReference>
<evidence type="ECO:0000256" key="8">
    <source>
        <dbReference type="ARBA" id="ARBA00022729"/>
    </source>
</evidence>
<protein>
    <recommendedName>
        <fullName evidence="6">Autophagy-related protein 27</fullName>
    </recommendedName>
</protein>
<evidence type="ECO:0000256" key="18">
    <source>
        <dbReference type="SAM" id="Coils"/>
    </source>
</evidence>
<evidence type="ECO:0000256" key="17">
    <source>
        <dbReference type="ARBA" id="ARBA00024667"/>
    </source>
</evidence>
<evidence type="ECO:0000256" key="10">
    <source>
        <dbReference type="ARBA" id="ARBA00023006"/>
    </source>
</evidence>
<keyword evidence="24" id="KW-1185">Reference proteome</keyword>
<comment type="function">
    <text evidence="17">Binds specifically to cytosolic chaperonin (c-CPN) and transfers target proteins to it. Binds to nascent polypeptide chain and promotes folding in an environment in which there are many competing pathways for nonnative proteins.</text>
</comment>
<reference evidence="23 24" key="1">
    <citation type="submission" date="2023-08" db="EMBL/GenBank/DDBJ databases">
        <title>Black Yeasts Isolated from many extreme environments.</title>
        <authorList>
            <person name="Coleine C."/>
            <person name="Stajich J.E."/>
            <person name="Selbmann L."/>
        </authorList>
    </citation>
    <scope>NUCLEOTIDE SEQUENCE [LARGE SCALE GENOMIC DNA]</scope>
    <source>
        <strain evidence="23 24">CCFEE 5792</strain>
    </source>
</reference>
<evidence type="ECO:0000256" key="15">
    <source>
        <dbReference type="ARBA" id="ARBA00023186"/>
    </source>
</evidence>
<comment type="subcellular location">
    <subcellularLocation>
        <location evidence="2">Cytoplasmic vesicle membrane</location>
        <topology evidence="2">Single-pass type I membrane protein</topology>
    </subcellularLocation>
    <subcellularLocation>
        <location evidence="3">Golgi apparatus membrane</location>
        <topology evidence="3">Single-pass type I membrane protein</topology>
    </subcellularLocation>
    <subcellularLocation>
        <location evidence="1">Mitochondrion membrane</location>
        <topology evidence="1">Single-pass membrane protein</topology>
    </subcellularLocation>
</comment>
<evidence type="ECO:0000256" key="16">
    <source>
        <dbReference type="ARBA" id="ARBA00023329"/>
    </source>
</evidence>
<evidence type="ECO:0000256" key="19">
    <source>
        <dbReference type="SAM" id="MobiDB-lite"/>
    </source>
</evidence>
<dbReference type="GO" id="GO:0030659">
    <property type="term" value="C:cytoplasmic vesicle membrane"/>
    <property type="evidence" value="ECO:0007669"/>
    <property type="project" value="UniProtKB-SubCell"/>
</dbReference>
<organism evidence="23 24">
    <name type="scientific">Exophiala bonariae</name>
    <dbReference type="NCBI Taxonomy" id="1690606"/>
    <lineage>
        <taxon>Eukaryota</taxon>
        <taxon>Fungi</taxon>
        <taxon>Dikarya</taxon>
        <taxon>Ascomycota</taxon>
        <taxon>Pezizomycotina</taxon>
        <taxon>Eurotiomycetes</taxon>
        <taxon>Chaetothyriomycetidae</taxon>
        <taxon>Chaetothyriales</taxon>
        <taxon>Herpotrichiellaceae</taxon>
        <taxon>Exophiala</taxon>
    </lineage>
</organism>
<dbReference type="EMBL" id="JAVRRD010000025">
    <property type="protein sequence ID" value="KAK5047482.1"/>
    <property type="molecule type" value="Genomic_DNA"/>
</dbReference>
<dbReference type="GO" id="GO:0000139">
    <property type="term" value="C:Golgi membrane"/>
    <property type="evidence" value="ECO:0007669"/>
    <property type="project" value="UniProtKB-SubCell"/>
</dbReference>
<comment type="similarity">
    <text evidence="4">Belongs to the ATG27 family.</text>
</comment>
<keyword evidence="10" id="KW-0072">Autophagy</keyword>
<evidence type="ECO:0000256" key="21">
    <source>
        <dbReference type="SAM" id="SignalP"/>
    </source>
</evidence>
<feature type="chain" id="PRO_5043709754" description="Autophagy-related protein 27" evidence="21">
    <location>
        <begin position="22"/>
        <end position="443"/>
    </location>
</feature>
<dbReference type="InterPro" id="IPR009011">
    <property type="entry name" value="Man6P_isomerase_rcpt-bd_dom_sf"/>
</dbReference>
<dbReference type="Proteomes" id="UP001358417">
    <property type="component" value="Unassembled WGS sequence"/>
</dbReference>
<dbReference type="Pfam" id="PF01920">
    <property type="entry name" value="Prefoldin_2"/>
    <property type="match status" value="1"/>
</dbReference>
<evidence type="ECO:0000256" key="5">
    <source>
        <dbReference type="ARBA" id="ARBA00008045"/>
    </source>
</evidence>
<accession>A0AAV9N3X1</accession>
<dbReference type="Gene3D" id="2.70.130.10">
    <property type="entry name" value="Mannose-6-phosphate receptor binding domain"/>
    <property type="match status" value="1"/>
</dbReference>
<evidence type="ECO:0000256" key="4">
    <source>
        <dbReference type="ARBA" id="ARBA00005363"/>
    </source>
</evidence>
<name>A0AAV9N3X1_9EURO</name>
<dbReference type="PANTHER" id="PTHR21100">
    <property type="entry name" value="PREFOLDIN SUBUNIT 4"/>
    <property type="match status" value="1"/>
</dbReference>
<evidence type="ECO:0000313" key="23">
    <source>
        <dbReference type="EMBL" id="KAK5047482.1"/>
    </source>
</evidence>
<evidence type="ECO:0000256" key="3">
    <source>
        <dbReference type="ARBA" id="ARBA00004614"/>
    </source>
</evidence>
<dbReference type="FunFam" id="1.10.287.370:FF:000005">
    <property type="entry name" value="Prefoldin subunit 4"/>
    <property type="match status" value="1"/>
</dbReference>
<evidence type="ECO:0000256" key="2">
    <source>
        <dbReference type="ARBA" id="ARBA00004358"/>
    </source>
</evidence>